<name>A0A438BRI4_VITVI</name>
<evidence type="ECO:0000313" key="3">
    <source>
        <dbReference type="Proteomes" id="UP000288805"/>
    </source>
</evidence>
<comment type="caution">
    <text evidence="2">The sequence shown here is derived from an EMBL/GenBank/DDBJ whole genome shotgun (WGS) entry which is preliminary data.</text>
</comment>
<organism evidence="2 3">
    <name type="scientific">Vitis vinifera</name>
    <name type="common">Grape</name>
    <dbReference type="NCBI Taxonomy" id="29760"/>
    <lineage>
        <taxon>Eukaryota</taxon>
        <taxon>Viridiplantae</taxon>
        <taxon>Streptophyta</taxon>
        <taxon>Embryophyta</taxon>
        <taxon>Tracheophyta</taxon>
        <taxon>Spermatophyta</taxon>
        <taxon>Magnoliopsida</taxon>
        <taxon>eudicotyledons</taxon>
        <taxon>Gunneridae</taxon>
        <taxon>Pentapetalae</taxon>
        <taxon>rosids</taxon>
        <taxon>Vitales</taxon>
        <taxon>Vitaceae</taxon>
        <taxon>Viteae</taxon>
        <taxon>Vitis</taxon>
    </lineage>
</organism>
<dbReference type="PANTHER" id="PTHR48218:SF3">
    <property type="entry name" value="OS07G0170800 PROTEIN"/>
    <property type="match status" value="1"/>
</dbReference>
<dbReference type="EMBL" id="QGNW01002649">
    <property type="protein sequence ID" value="RVW13558.1"/>
    <property type="molecule type" value="Genomic_DNA"/>
</dbReference>
<reference evidence="2 3" key="1">
    <citation type="journal article" date="2018" name="PLoS Genet.">
        <title>Population sequencing reveals clonal diversity and ancestral inbreeding in the grapevine cultivar Chardonnay.</title>
        <authorList>
            <person name="Roach M.J."/>
            <person name="Johnson D.L."/>
            <person name="Bohlmann J."/>
            <person name="van Vuuren H.J."/>
            <person name="Jones S.J."/>
            <person name="Pretorius I.S."/>
            <person name="Schmidt S.A."/>
            <person name="Borneman A.R."/>
        </authorList>
    </citation>
    <scope>NUCLEOTIDE SEQUENCE [LARGE SCALE GENOMIC DNA]</scope>
    <source>
        <strain evidence="3">cv. Chardonnay</strain>
        <tissue evidence="2">Leaf</tissue>
    </source>
</reference>
<dbReference type="AlphaFoldDB" id="A0A438BRI4"/>
<feature type="domain" description="Reverse transcriptase zinc-binding" evidence="1">
    <location>
        <begin position="237"/>
        <end position="321"/>
    </location>
</feature>
<evidence type="ECO:0000259" key="1">
    <source>
        <dbReference type="Pfam" id="PF13966"/>
    </source>
</evidence>
<dbReference type="Pfam" id="PF13966">
    <property type="entry name" value="zf-RVT"/>
    <property type="match status" value="1"/>
</dbReference>
<sequence>MVLDPTSGRPTSSTTYFLSLFVIPKRVCARLEKIQRDFLWGGGALENKPHLVRWKVICAAKKDGGLGIRNLAIFNKALLGKWLWRFANENDSLWKQIISSKYDLQDGGWCSKGGRDRYGVGVWKAIRNGWEDFRSHSRFLVGDGTRVKFWKDLWCDNQSLEEAFPILFNLSVNKEGLVAEAWEEDGAGGSWGPRFNRHLNDWEVGEVENLLSKLHPLAIRRGVDDSLRWKANKNGTFSVKCFYSSLSMGINHPFPVSTIWKSWAPTRASFFGWEAAWNRLLTTDRLKRFGWNIPNRCFLCKNEEESIDHLLLFCEKARMLWYLTFSLFGVQWVMHSSVKRNLLGWIVLLARTNTRKCGPSKWHIVLGSNLVTNDTLNLPDADCCKAVGTPRLGSPWRVLRVWPWKSRITKDDLCDHVWNFHFNRGAPDYWRNLDPYWKGTGPPMRRYFHPDGSQTADPGDQVWGGHECCYSIVTSFVGGGKIREHYVRINRWPQMSVFRKPDWSWEMSNHLYCYSSIPDAGKEGGTGPRFPVLSMFF</sequence>
<dbReference type="PANTHER" id="PTHR48218">
    <property type="entry name" value="F-BOX DOMAIN CONTAINING PROTEIN"/>
    <property type="match status" value="1"/>
</dbReference>
<protein>
    <submittedName>
        <fullName evidence="2">Putative ribonuclease H protein</fullName>
    </submittedName>
</protein>
<gene>
    <name evidence="2" type="primary">VvCHDh000004_1021</name>
    <name evidence="2" type="ORF">CK203_091949</name>
</gene>
<accession>A0A438BRI4</accession>
<dbReference type="Proteomes" id="UP000288805">
    <property type="component" value="Unassembled WGS sequence"/>
</dbReference>
<proteinExistence type="predicted"/>
<evidence type="ECO:0000313" key="2">
    <source>
        <dbReference type="EMBL" id="RVW13558.1"/>
    </source>
</evidence>
<dbReference type="InterPro" id="IPR026960">
    <property type="entry name" value="RVT-Znf"/>
</dbReference>